<dbReference type="GO" id="GO:0005634">
    <property type="term" value="C:nucleus"/>
    <property type="evidence" value="ECO:0007669"/>
    <property type="project" value="TreeGrafter"/>
</dbReference>
<evidence type="ECO:0000313" key="8">
    <source>
        <dbReference type="Proteomes" id="UP000051530"/>
    </source>
</evidence>
<evidence type="ECO:0000256" key="5">
    <source>
        <dbReference type="SAM" id="MobiDB-lite"/>
    </source>
</evidence>
<evidence type="ECO:0000259" key="6">
    <source>
        <dbReference type="Pfam" id="PF00270"/>
    </source>
</evidence>
<dbReference type="AlphaFoldDB" id="A0A0R0LZL3"/>
<reference evidence="7 8" key="1">
    <citation type="submission" date="2015-07" db="EMBL/GenBank/DDBJ databases">
        <title>The genome of Pseudoloma neurophilia, a relevant intracellular parasite of the zebrafish.</title>
        <authorList>
            <person name="Ndikumana S."/>
            <person name="Pelin A."/>
            <person name="Sanders J."/>
            <person name="Corradi N."/>
        </authorList>
    </citation>
    <scope>NUCLEOTIDE SEQUENCE [LARGE SCALE GENOMIC DNA]</scope>
    <source>
        <strain evidence="7 8">MK1</strain>
    </source>
</reference>
<feature type="non-terminal residue" evidence="7">
    <location>
        <position position="227"/>
    </location>
</feature>
<dbReference type="GO" id="GO:0003676">
    <property type="term" value="F:nucleic acid binding"/>
    <property type="evidence" value="ECO:0007669"/>
    <property type="project" value="InterPro"/>
</dbReference>
<keyword evidence="2" id="KW-0378">Hydrolase</keyword>
<sequence length="227" mass="25970">MKYNEQKPTGNQTTKSKNDKNSNHKTRSKQKDNGKSQHSDYLQLQKSNNPEEITVQKANLLMNESSDQLEKILGDIQTSLGISAIELKQTLLPMIFSSNPDIQLYEFLGPNFLSEIEFILKNKNQFLKSNQKNQNFYTEIIIPPTPLQTNFYREKNTFKIFPYKYFNPVQSQVLKITQSDNNFLLAAPTGSGKTDVACLCLIQNTLKYTKQKSTQIKSNGSIKKNDC</sequence>
<dbReference type="InterPro" id="IPR011545">
    <property type="entry name" value="DEAD/DEAH_box_helicase_dom"/>
</dbReference>
<evidence type="ECO:0000256" key="1">
    <source>
        <dbReference type="ARBA" id="ARBA00022741"/>
    </source>
</evidence>
<evidence type="ECO:0000256" key="3">
    <source>
        <dbReference type="ARBA" id="ARBA00022806"/>
    </source>
</evidence>
<keyword evidence="1" id="KW-0547">Nucleotide-binding</keyword>
<dbReference type="SUPFAM" id="SSF52540">
    <property type="entry name" value="P-loop containing nucleoside triphosphate hydrolases"/>
    <property type="match status" value="1"/>
</dbReference>
<comment type="caution">
    <text evidence="7">The sequence shown here is derived from an EMBL/GenBank/DDBJ whole genome shotgun (WGS) entry which is preliminary data.</text>
</comment>
<dbReference type="Proteomes" id="UP000051530">
    <property type="component" value="Unassembled WGS sequence"/>
</dbReference>
<dbReference type="EMBL" id="LGUB01000381">
    <property type="protein sequence ID" value="KRH93333.1"/>
    <property type="molecule type" value="Genomic_DNA"/>
</dbReference>
<keyword evidence="8" id="KW-1185">Reference proteome</keyword>
<proteinExistence type="predicted"/>
<evidence type="ECO:0000256" key="4">
    <source>
        <dbReference type="ARBA" id="ARBA00022840"/>
    </source>
</evidence>
<dbReference type="PANTHER" id="PTHR47961:SF4">
    <property type="entry name" value="ACTIVATING SIGNAL COINTEGRATOR 1 COMPLEX SUBUNIT 3"/>
    <property type="match status" value="1"/>
</dbReference>
<gene>
    <name evidence="7" type="ORF">M153_1054000682</name>
</gene>
<organism evidence="7 8">
    <name type="scientific">Pseudoloma neurophilia</name>
    <dbReference type="NCBI Taxonomy" id="146866"/>
    <lineage>
        <taxon>Eukaryota</taxon>
        <taxon>Fungi</taxon>
        <taxon>Fungi incertae sedis</taxon>
        <taxon>Microsporidia</taxon>
        <taxon>Pseudoloma</taxon>
    </lineage>
</organism>
<dbReference type="OrthoDB" id="2194413at2759"/>
<keyword evidence="4" id="KW-0067">ATP-binding</keyword>
<dbReference type="PANTHER" id="PTHR47961">
    <property type="entry name" value="DNA POLYMERASE THETA, PUTATIVE (AFU_ORTHOLOGUE AFUA_1G05260)-RELATED"/>
    <property type="match status" value="1"/>
</dbReference>
<dbReference type="Gene3D" id="3.40.50.300">
    <property type="entry name" value="P-loop containing nucleotide triphosphate hydrolases"/>
    <property type="match status" value="1"/>
</dbReference>
<dbReference type="GO" id="GO:0004386">
    <property type="term" value="F:helicase activity"/>
    <property type="evidence" value="ECO:0007669"/>
    <property type="project" value="UniProtKB-KW"/>
</dbReference>
<accession>A0A0R0LZL3</accession>
<feature type="compositionally biased region" description="Polar residues" evidence="5">
    <location>
        <begin position="39"/>
        <end position="49"/>
    </location>
</feature>
<feature type="compositionally biased region" description="Polar residues" evidence="5">
    <location>
        <begin position="1"/>
        <end position="15"/>
    </location>
</feature>
<protein>
    <submittedName>
        <fullName evidence="7">RNA helicase</fullName>
    </submittedName>
</protein>
<keyword evidence="3 7" id="KW-0347">Helicase</keyword>
<feature type="region of interest" description="Disordered" evidence="5">
    <location>
        <begin position="1"/>
        <end position="49"/>
    </location>
</feature>
<dbReference type="GO" id="GO:0016787">
    <property type="term" value="F:hydrolase activity"/>
    <property type="evidence" value="ECO:0007669"/>
    <property type="project" value="UniProtKB-KW"/>
</dbReference>
<name>A0A0R0LZL3_9MICR</name>
<dbReference type="Pfam" id="PF00270">
    <property type="entry name" value="DEAD"/>
    <property type="match status" value="1"/>
</dbReference>
<dbReference type="InterPro" id="IPR050474">
    <property type="entry name" value="Hel308_SKI2-like"/>
</dbReference>
<evidence type="ECO:0000313" key="7">
    <source>
        <dbReference type="EMBL" id="KRH93333.1"/>
    </source>
</evidence>
<dbReference type="InterPro" id="IPR027417">
    <property type="entry name" value="P-loop_NTPase"/>
</dbReference>
<dbReference type="VEuPathDB" id="MicrosporidiaDB:M153_1054000682"/>
<feature type="domain" description="DEAD/DEAH-box helicase" evidence="6">
    <location>
        <begin position="167"/>
        <end position="211"/>
    </location>
</feature>
<dbReference type="GO" id="GO:0005524">
    <property type="term" value="F:ATP binding"/>
    <property type="evidence" value="ECO:0007669"/>
    <property type="project" value="UniProtKB-KW"/>
</dbReference>
<evidence type="ECO:0000256" key="2">
    <source>
        <dbReference type="ARBA" id="ARBA00022801"/>
    </source>
</evidence>
<feature type="compositionally biased region" description="Basic and acidic residues" evidence="5">
    <location>
        <begin position="29"/>
        <end position="38"/>
    </location>
</feature>